<evidence type="ECO:0000259" key="1">
    <source>
        <dbReference type="Pfam" id="PF10551"/>
    </source>
</evidence>
<feature type="domain" description="MULE transposase" evidence="1">
    <location>
        <begin position="46"/>
        <end position="137"/>
    </location>
</feature>
<dbReference type="InterPro" id="IPR018289">
    <property type="entry name" value="MULE_transposase_dom"/>
</dbReference>
<organism evidence="2">
    <name type="scientific">Schizaphis graminum</name>
    <name type="common">Green bug aphid</name>
    <dbReference type="NCBI Taxonomy" id="13262"/>
    <lineage>
        <taxon>Eukaryota</taxon>
        <taxon>Metazoa</taxon>
        <taxon>Ecdysozoa</taxon>
        <taxon>Arthropoda</taxon>
        <taxon>Hexapoda</taxon>
        <taxon>Insecta</taxon>
        <taxon>Pterygota</taxon>
        <taxon>Neoptera</taxon>
        <taxon>Paraneoptera</taxon>
        <taxon>Hemiptera</taxon>
        <taxon>Sternorrhyncha</taxon>
        <taxon>Aphidomorpha</taxon>
        <taxon>Aphidoidea</taxon>
        <taxon>Aphididae</taxon>
        <taxon>Aphidini</taxon>
        <taxon>Schizaphis</taxon>
    </lineage>
</organism>
<protein>
    <recommendedName>
        <fullName evidence="1">MULE transposase domain-containing protein</fullName>
    </recommendedName>
</protein>
<dbReference type="EMBL" id="GGMR01016600">
    <property type="protein sequence ID" value="MBY29219.1"/>
    <property type="molecule type" value="Transcribed_RNA"/>
</dbReference>
<dbReference type="Pfam" id="PF10551">
    <property type="entry name" value="MULE"/>
    <property type="match status" value="1"/>
</dbReference>
<name>A0A2S2PIF0_SCHGA</name>
<evidence type="ECO:0000313" key="2">
    <source>
        <dbReference type="EMBL" id="MBY29219.1"/>
    </source>
</evidence>
<dbReference type="AlphaFoldDB" id="A0A2S2PIF0"/>
<proteinExistence type="predicted"/>
<gene>
    <name evidence="2" type="ORF">g.162665</name>
</gene>
<accession>A0A2S2PIF0</accession>
<reference evidence="2" key="1">
    <citation type="submission" date="2018-04" db="EMBL/GenBank/DDBJ databases">
        <title>Transcriptome of Schizaphis graminum biotype I.</title>
        <authorList>
            <person name="Scully E.D."/>
            <person name="Geib S.M."/>
            <person name="Palmer N.A."/>
            <person name="Koch K."/>
            <person name="Bradshaw J."/>
            <person name="Heng-Moss T."/>
            <person name="Sarath G."/>
        </authorList>
    </citation>
    <scope>NUCLEOTIDE SEQUENCE</scope>
</reference>
<sequence>MDGKMSSLSEEENQIIYSYLENNDVFLIIATKFQLEMIQKFGHEKICVDSTHGTTEYDLLTTLVVVDEYGNGFPCCLCFTKKKDTITWITFFTKVKERTGNINTKVFMSDDDPAFYNNAWCNVMGNAEHKLLCSWHVDHYLRQTTLKQNWLKN</sequence>